<accession>A0A8J8GJB4</accession>
<evidence type="ECO:0000313" key="4">
    <source>
        <dbReference type="EMBL" id="NUC73129.1"/>
    </source>
</evidence>
<feature type="region of interest" description="Disordered" evidence="1">
    <location>
        <begin position="71"/>
        <end position="176"/>
    </location>
</feature>
<gene>
    <name evidence="3" type="ORF">HT576_08490</name>
    <name evidence="4" type="ORF">HTZ84_12535</name>
</gene>
<dbReference type="EMBL" id="JABURA010000001">
    <property type="protein sequence ID" value="NUB91058.1"/>
    <property type="molecule type" value="Genomic_DNA"/>
</dbReference>
<evidence type="ECO:0000256" key="1">
    <source>
        <dbReference type="SAM" id="MobiDB-lite"/>
    </source>
</evidence>
<sequence>MASPVVIPTVTGQVREFWVFYRRYTDTTIHTAATAALTIFGLLIFLDPWFAALAIGSYVGPPVALYLLEDEPVPETEPEPGREGRPDRRTADRAGRTVNATPAESDRRSSERVSSRPPPSATVGDGDTDTDSDSDDGDTDSDTDGTDTDTDSDSDGTDTDSDSDSDDGDTDSDSDS</sequence>
<keyword evidence="2" id="KW-1133">Transmembrane helix</keyword>
<dbReference type="Proteomes" id="UP000728647">
    <property type="component" value="Unassembled WGS sequence"/>
</dbReference>
<dbReference type="OrthoDB" id="214923at2157"/>
<proteinExistence type="predicted"/>
<dbReference type="RefSeq" id="WP_174680990.1">
    <property type="nucleotide sequence ID" value="NZ_JABUQZ010000001.1"/>
</dbReference>
<evidence type="ECO:0000313" key="5">
    <source>
        <dbReference type="Proteomes" id="UP000728647"/>
    </source>
</evidence>
<evidence type="ECO:0000256" key="2">
    <source>
        <dbReference type="SAM" id="Phobius"/>
    </source>
</evidence>
<organism evidence="3 5">
    <name type="scientific">Haloterrigena gelatinilytica</name>
    <dbReference type="NCBI Taxonomy" id="2741724"/>
    <lineage>
        <taxon>Archaea</taxon>
        <taxon>Methanobacteriati</taxon>
        <taxon>Methanobacteriota</taxon>
        <taxon>Stenosarchaea group</taxon>
        <taxon>Halobacteria</taxon>
        <taxon>Halobacteriales</taxon>
        <taxon>Natrialbaceae</taxon>
        <taxon>Haloterrigena</taxon>
    </lineage>
</organism>
<protein>
    <submittedName>
        <fullName evidence="3">Uncharacterized protein</fullName>
    </submittedName>
</protein>
<feature type="compositionally biased region" description="Basic and acidic residues" evidence="1">
    <location>
        <begin position="79"/>
        <end position="95"/>
    </location>
</feature>
<reference evidence="3 6" key="1">
    <citation type="submission" date="2020-06" db="EMBL/GenBank/DDBJ databases">
        <title>Haloterrigena sp. nov., an extremely halophilic archaeon isolated from a saline sediment.</title>
        <authorList>
            <person name="Liu B.-B."/>
        </authorList>
    </citation>
    <scope>NUCLEOTIDE SEQUENCE</scope>
    <source>
        <strain evidence="3">SYSU A121-1</strain>
        <strain evidence="4 6">SYSU A558-1</strain>
    </source>
</reference>
<dbReference type="EMBL" id="JABUQZ010000001">
    <property type="protein sequence ID" value="NUC73129.1"/>
    <property type="molecule type" value="Genomic_DNA"/>
</dbReference>
<dbReference type="AlphaFoldDB" id="A0A8J8GJB4"/>
<keyword evidence="6" id="KW-1185">Reference proteome</keyword>
<feature type="transmembrane region" description="Helical" evidence="2">
    <location>
        <begin position="27"/>
        <end position="46"/>
    </location>
</feature>
<feature type="compositionally biased region" description="Basic and acidic residues" evidence="1">
    <location>
        <begin position="104"/>
        <end position="114"/>
    </location>
</feature>
<comment type="caution">
    <text evidence="3">The sequence shown here is derived from an EMBL/GenBank/DDBJ whole genome shotgun (WGS) entry which is preliminary data.</text>
</comment>
<evidence type="ECO:0000313" key="3">
    <source>
        <dbReference type="EMBL" id="NUB91058.1"/>
    </source>
</evidence>
<name>A0A8J8GJB4_9EURY</name>
<keyword evidence="2" id="KW-0812">Transmembrane</keyword>
<keyword evidence="2" id="KW-0472">Membrane</keyword>
<evidence type="ECO:0000313" key="6">
    <source>
        <dbReference type="Proteomes" id="UP001016761"/>
    </source>
</evidence>
<feature type="compositionally biased region" description="Acidic residues" evidence="1">
    <location>
        <begin position="126"/>
        <end position="176"/>
    </location>
</feature>
<dbReference type="Proteomes" id="UP001016761">
    <property type="component" value="Unassembled WGS sequence"/>
</dbReference>